<reference evidence="1" key="1">
    <citation type="journal article" date="2014" name="Int. J. Syst. Evol. Microbiol.">
        <title>Complete genome sequence of Corynebacterium casei LMG S-19264T (=DSM 44701T), isolated from a smear-ripened cheese.</title>
        <authorList>
            <consortium name="US DOE Joint Genome Institute (JGI-PGF)"/>
            <person name="Walter F."/>
            <person name="Albersmeier A."/>
            <person name="Kalinowski J."/>
            <person name="Ruckert C."/>
        </authorList>
    </citation>
    <scope>NUCLEOTIDE SEQUENCE</scope>
    <source>
        <strain evidence="1">CGMCC 4.7272</strain>
    </source>
</reference>
<accession>A0A917P6H4</accession>
<dbReference type="Proteomes" id="UP000625682">
    <property type="component" value="Unassembled WGS sequence"/>
</dbReference>
<dbReference type="Gene3D" id="3.90.25.10">
    <property type="entry name" value="UDP-galactose 4-epimerase, domain 1"/>
    <property type="match status" value="1"/>
</dbReference>
<proteinExistence type="predicted"/>
<dbReference type="Gene3D" id="3.40.50.720">
    <property type="entry name" value="NAD(P)-binding Rossmann-like Domain"/>
    <property type="match status" value="1"/>
</dbReference>
<reference evidence="1" key="2">
    <citation type="submission" date="2020-09" db="EMBL/GenBank/DDBJ databases">
        <authorList>
            <person name="Sun Q."/>
            <person name="Zhou Y."/>
        </authorList>
    </citation>
    <scope>NUCLEOTIDE SEQUENCE</scope>
    <source>
        <strain evidence="1">CGMCC 4.7272</strain>
    </source>
</reference>
<protein>
    <recommendedName>
        <fullName evidence="3">NmrA family protein</fullName>
    </recommendedName>
</protein>
<evidence type="ECO:0008006" key="3">
    <source>
        <dbReference type="Google" id="ProtNLM"/>
    </source>
</evidence>
<dbReference type="EMBL" id="BMMU01000037">
    <property type="protein sequence ID" value="GGJ63933.1"/>
    <property type="molecule type" value="Genomic_DNA"/>
</dbReference>
<dbReference type="InterPro" id="IPR036291">
    <property type="entry name" value="NAD(P)-bd_dom_sf"/>
</dbReference>
<dbReference type="InterPro" id="IPR051604">
    <property type="entry name" value="Ergot_Alk_Oxidoreductase"/>
</dbReference>
<dbReference type="SUPFAM" id="SSF51735">
    <property type="entry name" value="NAD(P)-binding Rossmann-fold domains"/>
    <property type="match status" value="1"/>
</dbReference>
<keyword evidence="2" id="KW-1185">Reference proteome</keyword>
<dbReference type="PANTHER" id="PTHR43162:SF1">
    <property type="entry name" value="PRESTALK A DIFFERENTIATION PROTEIN A"/>
    <property type="match status" value="1"/>
</dbReference>
<dbReference type="PANTHER" id="PTHR43162">
    <property type="match status" value="1"/>
</dbReference>
<evidence type="ECO:0000313" key="1">
    <source>
        <dbReference type="EMBL" id="GGJ63933.1"/>
    </source>
</evidence>
<evidence type="ECO:0000313" key="2">
    <source>
        <dbReference type="Proteomes" id="UP000625682"/>
    </source>
</evidence>
<comment type="caution">
    <text evidence="1">The sequence shown here is derived from an EMBL/GenBank/DDBJ whole genome shotgun (WGS) entry which is preliminary data.</text>
</comment>
<organism evidence="1 2">
    <name type="scientific">Streptomyces lacrimifluminis</name>
    <dbReference type="NCBI Taxonomy" id="1500077"/>
    <lineage>
        <taxon>Bacteria</taxon>
        <taxon>Bacillati</taxon>
        <taxon>Actinomycetota</taxon>
        <taxon>Actinomycetes</taxon>
        <taxon>Kitasatosporales</taxon>
        <taxon>Streptomycetaceae</taxon>
        <taxon>Streptomyces</taxon>
    </lineage>
</organism>
<name>A0A917P6H4_9ACTN</name>
<dbReference type="AlphaFoldDB" id="A0A917P6H4"/>
<gene>
    <name evidence="1" type="ORF">GCM10012282_71410</name>
</gene>
<sequence length="172" mass="18562">MHQCLPDLFEQWAVLRPSWFMQNFTGTHMHAAGIRADGTIRSATAGGRVGFVDADDIAATAVHALTVGHAPNTDLVLTGPEALGYDDIAAITTEVTGRPVVHRHLSYEEMRDHLTLTALIPPEFAAMLAGLDRAIAEGAEDRVTDTVQRLTGRPARTFRAHLERSAPVSSGQ</sequence>